<accession>A0A6J7IJE2</accession>
<evidence type="ECO:0000313" key="1">
    <source>
        <dbReference type="EMBL" id="CAB4930885.1"/>
    </source>
</evidence>
<organism evidence="1">
    <name type="scientific">freshwater metagenome</name>
    <dbReference type="NCBI Taxonomy" id="449393"/>
    <lineage>
        <taxon>unclassified sequences</taxon>
        <taxon>metagenomes</taxon>
        <taxon>ecological metagenomes</taxon>
    </lineage>
</organism>
<proteinExistence type="predicted"/>
<gene>
    <name evidence="1" type="ORF">UFOPK3773_00235</name>
    <name evidence="2" type="ORF">UFOPK3992_00055</name>
</gene>
<name>A0A6J7IJE2_9ZZZZ</name>
<evidence type="ECO:0000313" key="2">
    <source>
        <dbReference type="EMBL" id="CAB4991210.1"/>
    </source>
</evidence>
<dbReference type="EMBL" id="CAFBNF010000012">
    <property type="protein sequence ID" value="CAB4930885.1"/>
    <property type="molecule type" value="Genomic_DNA"/>
</dbReference>
<sequence length="54" mass="5885">MRAQPESPQPPGSGWAPANRCQQPLAYILLGHGGPGLLTSELLHAITLLRRREQ</sequence>
<reference evidence="1" key="1">
    <citation type="submission" date="2020-05" db="EMBL/GenBank/DDBJ databases">
        <authorList>
            <person name="Chiriac C."/>
            <person name="Salcher M."/>
            <person name="Ghai R."/>
            <person name="Kavagutti S V."/>
        </authorList>
    </citation>
    <scope>NUCLEOTIDE SEQUENCE</scope>
</reference>
<dbReference type="AlphaFoldDB" id="A0A6J7IJE2"/>
<dbReference type="EMBL" id="CAFBOZ010000004">
    <property type="protein sequence ID" value="CAB4991210.1"/>
    <property type="molecule type" value="Genomic_DNA"/>
</dbReference>
<protein>
    <submittedName>
        <fullName evidence="1">Unannotated protein</fullName>
    </submittedName>
</protein>